<evidence type="ECO:0000256" key="1">
    <source>
        <dbReference type="ARBA" id="ARBA00009437"/>
    </source>
</evidence>
<dbReference type="GO" id="GO:0003677">
    <property type="term" value="F:DNA binding"/>
    <property type="evidence" value="ECO:0007669"/>
    <property type="project" value="UniProtKB-KW"/>
</dbReference>
<keyword evidence="3" id="KW-0238">DNA-binding</keyword>
<dbReference type="GO" id="GO:0003700">
    <property type="term" value="F:DNA-binding transcription factor activity"/>
    <property type="evidence" value="ECO:0007669"/>
    <property type="project" value="InterPro"/>
</dbReference>
<protein>
    <submittedName>
        <fullName evidence="6">LysR family transcriptional regulator</fullName>
    </submittedName>
</protein>
<dbReference type="AlphaFoldDB" id="A0A7C9UT16"/>
<dbReference type="InterPro" id="IPR005119">
    <property type="entry name" value="LysR_subst-bd"/>
</dbReference>
<comment type="caution">
    <text evidence="6">The sequence shown here is derived from an EMBL/GenBank/DDBJ whole genome shotgun (WGS) entry which is preliminary data.</text>
</comment>
<evidence type="ECO:0000256" key="2">
    <source>
        <dbReference type="ARBA" id="ARBA00023015"/>
    </source>
</evidence>
<name>A0A7C9UT16_9PROT</name>
<evidence type="ECO:0000259" key="5">
    <source>
        <dbReference type="PROSITE" id="PS50931"/>
    </source>
</evidence>
<dbReference type="PROSITE" id="PS50931">
    <property type="entry name" value="HTH_LYSR"/>
    <property type="match status" value="1"/>
</dbReference>
<evidence type="ECO:0000256" key="4">
    <source>
        <dbReference type="ARBA" id="ARBA00023163"/>
    </source>
</evidence>
<evidence type="ECO:0000256" key="3">
    <source>
        <dbReference type="ARBA" id="ARBA00023125"/>
    </source>
</evidence>
<dbReference type="SUPFAM" id="SSF53850">
    <property type="entry name" value="Periplasmic binding protein-like II"/>
    <property type="match status" value="1"/>
</dbReference>
<evidence type="ECO:0000313" key="6">
    <source>
        <dbReference type="EMBL" id="NFV79708.1"/>
    </source>
</evidence>
<organism evidence="6 7">
    <name type="scientific">Magnetospirillum aberrantis SpK</name>
    <dbReference type="NCBI Taxonomy" id="908842"/>
    <lineage>
        <taxon>Bacteria</taxon>
        <taxon>Pseudomonadati</taxon>
        <taxon>Pseudomonadota</taxon>
        <taxon>Alphaproteobacteria</taxon>
        <taxon>Rhodospirillales</taxon>
        <taxon>Rhodospirillaceae</taxon>
        <taxon>Magnetospirillum</taxon>
    </lineage>
</organism>
<proteinExistence type="inferred from homology"/>
<dbReference type="Pfam" id="PF00126">
    <property type="entry name" value="HTH_1"/>
    <property type="match status" value="1"/>
</dbReference>
<dbReference type="Gene3D" id="1.10.10.10">
    <property type="entry name" value="Winged helix-like DNA-binding domain superfamily/Winged helix DNA-binding domain"/>
    <property type="match status" value="1"/>
</dbReference>
<dbReference type="Proteomes" id="UP000480684">
    <property type="component" value="Unassembled WGS sequence"/>
</dbReference>
<reference evidence="6 7" key="1">
    <citation type="submission" date="2020-02" db="EMBL/GenBank/DDBJ databases">
        <authorList>
            <person name="Dziuba M."/>
            <person name="Kuznetsov B."/>
            <person name="Mardanov A."/>
            <person name="Ravin N."/>
            <person name="Grouzdev D."/>
        </authorList>
    </citation>
    <scope>NUCLEOTIDE SEQUENCE [LARGE SCALE GENOMIC DNA]</scope>
    <source>
        <strain evidence="6 7">SpK</strain>
    </source>
</reference>
<keyword evidence="4" id="KW-0804">Transcription</keyword>
<evidence type="ECO:0000313" key="7">
    <source>
        <dbReference type="Proteomes" id="UP000480684"/>
    </source>
</evidence>
<sequence length="295" mass="31808">MRFDLTDLRLFLNIIETGSITAGAERSALALASASARIQGMEEILGTPLLTRGRRGVTPTPAGLTLSHHARVVLGQMERMRGELGRYAQGLKGHVRLACNTSALSEYLPEILARFLADHPHVDVELEEHLSHRVVQAVAEGVVDLGIAANSVSFDGLQTRPFRRDPLVVVTACGHPLAAGGGSLLLTDTLDQPFIGLDDGSALQDFLAGHAARSGKRISYRARMRGFDAICRMVEQGVGVAIIPEVAARRCQVTMKVAVRSLADAWACRRLDLCARDFGALPEHARRLADALQVP</sequence>
<gene>
    <name evidence="6" type="ORF">G4223_06250</name>
</gene>
<accession>A0A7C9UT16</accession>
<dbReference type="EMBL" id="JAAIYP010000033">
    <property type="protein sequence ID" value="NFV79708.1"/>
    <property type="molecule type" value="Genomic_DNA"/>
</dbReference>
<dbReference type="InterPro" id="IPR036388">
    <property type="entry name" value="WH-like_DNA-bd_sf"/>
</dbReference>
<comment type="similarity">
    <text evidence="1">Belongs to the LysR transcriptional regulatory family.</text>
</comment>
<dbReference type="Pfam" id="PF03466">
    <property type="entry name" value="LysR_substrate"/>
    <property type="match status" value="1"/>
</dbReference>
<dbReference type="InterPro" id="IPR050950">
    <property type="entry name" value="HTH-type_LysR_regulators"/>
</dbReference>
<dbReference type="PANTHER" id="PTHR30419">
    <property type="entry name" value="HTH-TYPE TRANSCRIPTIONAL REGULATOR YBHD"/>
    <property type="match status" value="1"/>
</dbReference>
<dbReference type="PANTHER" id="PTHR30419:SF2">
    <property type="entry name" value="LYSR FAMILY TRANSCRIPTIONAL REGULATOR"/>
    <property type="match status" value="1"/>
</dbReference>
<dbReference type="InterPro" id="IPR000847">
    <property type="entry name" value="LysR_HTH_N"/>
</dbReference>
<keyword evidence="2" id="KW-0805">Transcription regulation</keyword>
<dbReference type="SUPFAM" id="SSF46785">
    <property type="entry name" value="Winged helix' DNA-binding domain"/>
    <property type="match status" value="1"/>
</dbReference>
<dbReference type="Gene3D" id="3.40.190.10">
    <property type="entry name" value="Periplasmic binding protein-like II"/>
    <property type="match status" value="2"/>
</dbReference>
<feature type="domain" description="HTH lysR-type" evidence="5">
    <location>
        <begin position="3"/>
        <end position="60"/>
    </location>
</feature>
<dbReference type="InterPro" id="IPR036390">
    <property type="entry name" value="WH_DNA-bd_sf"/>
</dbReference>
<keyword evidence="7" id="KW-1185">Reference proteome</keyword>
<dbReference type="CDD" id="cd08421">
    <property type="entry name" value="PBP2_LTTR_like_1"/>
    <property type="match status" value="1"/>
</dbReference>
<dbReference type="GO" id="GO:0005829">
    <property type="term" value="C:cytosol"/>
    <property type="evidence" value="ECO:0007669"/>
    <property type="project" value="TreeGrafter"/>
</dbReference>